<reference evidence="2 3" key="1">
    <citation type="journal article" date="2015" name="Genome Biol. Evol.">
        <title>Comparative Genomics of a Bacterivorous Green Alga Reveals Evolutionary Causalities and Consequences of Phago-Mixotrophic Mode of Nutrition.</title>
        <authorList>
            <person name="Burns J.A."/>
            <person name="Paasch A."/>
            <person name="Narechania A."/>
            <person name="Kim E."/>
        </authorList>
    </citation>
    <scope>NUCLEOTIDE SEQUENCE [LARGE SCALE GENOMIC DNA]</scope>
    <source>
        <strain evidence="2 3">PLY_AMNH</strain>
    </source>
</reference>
<keyword evidence="3" id="KW-1185">Reference proteome</keyword>
<comment type="caution">
    <text evidence="2">The sequence shown here is derived from an EMBL/GenBank/DDBJ whole genome shotgun (WGS) entry which is preliminary data.</text>
</comment>
<dbReference type="EMBL" id="LGRX02027195">
    <property type="protein sequence ID" value="KAK3249718.1"/>
    <property type="molecule type" value="Genomic_DNA"/>
</dbReference>
<feature type="non-terminal residue" evidence="2">
    <location>
        <position position="99"/>
    </location>
</feature>
<sequence length="99" mass="10892">MRGHMNTRCRSSLSLRAPNAIFSAPTSVKSALSRVKSFGGQRHGETSSATFHRSRPSPMSILRAVDEAREAGPQGAFEEDTLADARRDLFDRIAPVYDE</sequence>
<dbReference type="Proteomes" id="UP001190700">
    <property type="component" value="Unassembled WGS sequence"/>
</dbReference>
<gene>
    <name evidence="2" type="ORF">CYMTET_40868</name>
</gene>
<evidence type="ECO:0000256" key="1">
    <source>
        <dbReference type="SAM" id="MobiDB-lite"/>
    </source>
</evidence>
<proteinExistence type="predicted"/>
<evidence type="ECO:0000313" key="2">
    <source>
        <dbReference type="EMBL" id="KAK3249718.1"/>
    </source>
</evidence>
<evidence type="ECO:0000313" key="3">
    <source>
        <dbReference type="Proteomes" id="UP001190700"/>
    </source>
</evidence>
<accession>A0AAE0C788</accession>
<feature type="region of interest" description="Disordered" evidence="1">
    <location>
        <begin position="36"/>
        <end position="57"/>
    </location>
</feature>
<dbReference type="AlphaFoldDB" id="A0AAE0C788"/>
<organism evidence="2 3">
    <name type="scientific">Cymbomonas tetramitiformis</name>
    <dbReference type="NCBI Taxonomy" id="36881"/>
    <lineage>
        <taxon>Eukaryota</taxon>
        <taxon>Viridiplantae</taxon>
        <taxon>Chlorophyta</taxon>
        <taxon>Pyramimonadophyceae</taxon>
        <taxon>Pyramimonadales</taxon>
        <taxon>Pyramimonadaceae</taxon>
        <taxon>Cymbomonas</taxon>
    </lineage>
</organism>
<protein>
    <submittedName>
        <fullName evidence="2">Uncharacterized protein</fullName>
    </submittedName>
</protein>
<name>A0AAE0C788_9CHLO</name>